<reference evidence="3" key="1">
    <citation type="submission" date="2016-06" db="EMBL/GenBank/DDBJ databases">
        <title>Parallel loss of symbiosis genes in relatives of nitrogen-fixing non-legume Parasponia.</title>
        <authorList>
            <person name="Van Velzen R."/>
            <person name="Holmer R."/>
            <person name="Bu F."/>
            <person name="Rutten L."/>
            <person name="Van Zeijl A."/>
            <person name="Liu W."/>
            <person name="Santuari L."/>
            <person name="Cao Q."/>
            <person name="Sharma T."/>
            <person name="Shen D."/>
            <person name="Roswanjaya Y."/>
            <person name="Wardhani T."/>
            <person name="Kalhor M.S."/>
            <person name="Jansen J."/>
            <person name="Van den Hoogen J."/>
            <person name="Gungor B."/>
            <person name="Hartog M."/>
            <person name="Hontelez J."/>
            <person name="Verver J."/>
            <person name="Yang W.-C."/>
            <person name="Schijlen E."/>
            <person name="Repin R."/>
            <person name="Schilthuizen M."/>
            <person name="Schranz E."/>
            <person name="Heidstra R."/>
            <person name="Miyata K."/>
            <person name="Fedorova E."/>
            <person name="Kohlen W."/>
            <person name="Bisseling T."/>
            <person name="Smit S."/>
            <person name="Geurts R."/>
        </authorList>
    </citation>
    <scope>NUCLEOTIDE SEQUENCE [LARGE SCALE GENOMIC DNA]</scope>
    <source>
        <strain evidence="3">cv. RG33-2</strain>
    </source>
</reference>
<dbReference type="EMBL" id="JXTC01000146">
    <property type="protein sequence ID" value="PON85527.1"/>
    <property type="molecule type" value="Genomic_DNA"/>
</dbReference>
<keyword evidence="1" id="KW-0812">Transmembrane</keyword>
<protein>
    <submittedName>
        <fullName evidence="2">Uncharacterized protein</fullName>
    </submittedName>
</protein>
<evidence type="ECO:0000313" key="3">
    <source>
        <dbReference type="Proteomes" id="UP000237000"/>
    </source>
</evidence>
<dbReference type="Proteomes" id="UP000237000">
    <property type="component" value="Unassembled WGS sequence"/>
</dbReference>
<keyword evidence="1" id="KW-0472">Membrane</keyword>
<feature type="transmembrane region" description="Helical" evidence="1">
    <location>
        <begin position="25"/>
        <end position="42"/>
    </location>
</feature>
<comment type="caution">
    <text evidence="2">The sequence shown here is derived from an EMBL/GenBank/DDBJ whole genome shotgun (WGS) entry which is preliminary data.</text>
</comment>
<keyword evidence="3" id="KW-1185">Reference proteome</keyword>
<dbReference type="InParanoid" id="A0A2P5EJ04"/>
<organism evidence="2 3">
    <name type="scientific">Trema orientale</name>
    <name type="common">Charcoal tree</name>
    <name type="synonym">Celtis orientalis</name>
    <dbReference type="NCBI Taxonomy" id="63057"/>
    <lineage>
        <taxon>Eukaryota</taxon>
        <taxon>Viridiplantae</taxon>
        <taxon>Streptophyta</taxon>
        <taxon>Embryophyta</taxon>
        <taxon>Tracheophyta</taxon>
        <taxon>Spermatophyta</taxon>
        <taxon>Magnoliopsida</taxon>
        <taxon>eudicotyledons</taxon>
        <taxon>Gunneridae</taxon>
        <taxon>Pentapetalae</taxon>
        <taxon>rosids</taxon>
        <taxon>fabids</taxon>
        <taxon>Rosales</taxon>
        <taxon>Cannabaceae</taxon>
        <taxon>Trema</taxon>
    </lineage>
</organism>
<name>A0A2P5EJ04_TREOI</name>
<proteinExistence type="predicted"/>
<evidence type="ECO:0000256" key="1">
    <source>
        <dbReference type="SAM" id="Phobius"/>
    </source>
</evidence>
<keyword evidence="1" id="KW-1133">Transmembrane helix</keyword>
<evidence type="ECO:0000313" key="2">
    <source>
        <dbReference type="EMBL" id="PON85527.1"/>
    </source>
</evidence>
<gene>
    <name evidence="2" type="ORF">TorRG33x02_186760</name>
</gene>
<dbReference type="AlphaFoldDB" id="A0A2P5EJ04"/>
<accession>A0A2P5EJ04</accession>
<sequence>MVVLVQKELGTIITIEKCYTGQFDYFTFSIHFLTPSILLVYYTRRQPHTYTKPSITRGKPETTYYGIKCEIEACISSKLRPFVSGTSFATKRTVKPPMAPKMKKVPAVA</sequence>